<dbReference type="Proteomes" id="UP000001822">
    <property type="component" value="Chromosome"/>
</dbReference>
<proteinExistence type="predicted"/>
<evidence type="ECO:0000313" key="2">
    <source>
        <dbReference type="Proteomes" id="UP000001822"/>
    </source>
</evidence>
<sequence>MQQQSPVEDEISWLLLEFTLEYPFPPTLGLAQKKEAEGLSDRHEHPLASYNAADLELFSENQTIVLTFDPYEALFSTADQLLEEIEYEDRQPFIFQLYIEVCKALMLESSNWTHLNLAADFHVTARDYEMCDEADYLKKLLPKKAVNKIKQKLQAYDKKNNEEYANDETILNVQAVIEQETGRYEELIEAIEMDACVDIFTQQEIYFIQPYYVEIHMHKRSENIDWELSKQKPENLLFYYQYKLKNNIPQLVDYYHEDKLIWRRIFQDKEGVKTAYKFFLKSGQPEFESYTVLKPVTEHSDQYEKYSEGHYNEITYYKNEQQQIIRAVYLHCMFFMGHKSDAGFEYTFEYKNNELFKISSLNQHGKQTVSYCKDNSFMEETIDAFIEHICTFTLMKMNGRSLDKLDAVVLEYDHSMAFYFTIHLVQHRQLVNISTYEQYEDDSALMNLTVYTSKSTTSPLWEYFSGAQAENYVNETYTRLCSALSERIAAAFDMSVPVVCKYIYDELNL</sequence>
<gene>
    <name evidence="1" type="ordered locus">CHU_2370</name>
</gene>
<protein>
    <submittedName>
        <fullName evidence="1">Uncharacterized protein</fullName>
    </submittedName>
</protein>
<reference evidence="1 2" key="1">
    <citation type="journal article" date="2007" name="Appl. Environ. Microbiol.">
        <title>Genome sequence of the cellulolytic gliding bacterium Cytophaga hutchinsonii.</title>
        <authorList>
            <person name="Xie G."/>
            <person name="Bruce D.C."/>
            <person name="Challacombe J.F."/>
            <person name="Chertkov O."/>
            <person name="Detter J.C."/>
            <person name="Gilna P."/>
            <person name="Han C.S."/>
            <person name="Lucas S."/>
            <person name="Misra M."/>
            <person name="Myers G.L."/>
            <person name="Richardson P."/>
            <person name="Tapia R."/>
            <person name="Thayer N."/>
            <person name="Thompson L.S."/>
            <person name="Brettin T.S."/>
            <person name="Henrissat B."/>
            <person name="Wilson D.B."/>
            <person name="McBride M.J."/>
        </authorList>
    </citation>
    <scope>NUCLEOTIDE SEQUENCE [LARGE SCALE GENOMIC DNA]</scope>
    <source>
        <strain evidence="2">ATCC 33406 / DSM 1761 / CIP 103989 / NBRC 15051 / NCIMB 9469 / D465</strain>
    </source>
</reference>
<accession>A0A6N4ST58</accession>
<name>A0A6N4ST58_CYTH3</name>
<dbReference type="EMBL" id="CP000383">
    <property type="protein sequence ID" value="ABG59628.1"/>
    <property type="molecule type" value="Genomic_DNA"/>
</dbReference>
<dbReference type="AlphaFoldDB" id="A0A6N4ST58"/>
<keyword evidence="2" id="KW-1185">Reference proteome</keyword>
<dbReference type="KEGG" id="chu:CHU_2370"/>
<evidence type="ECO:0000313" key="1">
    <source>
        <dbReference type="EMBL" id="ABG59628.1"/>
    </source>
</evidence>
<organism evidence="1 2">
    <name type="scientific">Cytophaga hutchinsonii (strain ATCC 33406 / DSM 1761 / CIP 103989 / NBRC 15051 / NCIMB 9469 / D465)</name>
    <dbReference type="NCBI Taxonomy" id="269798"/>
    <lineage>
        <taxon>Bacteria</taxon>
        <taxon>Pseudomonadati</taxon>
        <taxon>Bacteroidota</taxon>
        <taxon>Cytophagia</taxon>
        <taxon>Cytophagales</taxon>
        <taxon>Cytophagaceae</taxon>
        <taxon>Cytophaga</taxon>
    </lineage>
</organism>